<evidence type="ECO:0000313" key="2">
    <source>
        <dbReference type="EMBL" id="NJP65186.1"/>
    </source>
</evidence>
<keyword evidence="3" id="KW-1185">Reference proteome</keyword>
<gene>
    <name evidence="2" type="ORF">HCJ92_02530</name>
</gene>
<comment type="caution">
    <text evidence="2">The sequence shown here is derived from an EMBL/GenBank/DDBJ whole genome shotgun (WGS) entry which is preliminary data.</text>
</comment>
<proteinExistence type="predicted"/>
<dbReference type="EMBL" id="JAAVJB010000009">
    <property type="protein sequence ID" value="NJP65186.1"/>
    <property type="molecule type" value="Genomic_DNA"/>
</dbReference>
<dbReference type="InterPro" id="IPR036979">
    <property type="entry name" value="CM_dom_sf"/>
</dbReference>
<feature type="domain" description="Chorismate mutase" evidence="1">
    <location>
        <begin position="2"/>
        <end position="70"/>
    </location>
</feature>
<evidence type="ECO:0000313" key="3">
    <source>
        <dbReference type="Proteomes" id="UP000746503"/>
    </source>
</evidence>
<evidence type="ECO:0000259" key="1">
    <source>
        <dbReference type="SMART" id="SM00830"/>
    </source>
</evidence>
<protein>
    <submittedName>
        <fullName evidence="2">Chorismate mutase</fullName>
    </submittedName>
</protein>
<organism evidence="2 3">
    <name type="scientific">Streptomyces spiramenti</name>
    <dbReference type="NCBI Taxonomy" id="2720606"/>
    <lineage>
        <taxon>Bacteria</taxon>
        <taxon>Bacillati</taxon>
        <taxon>Actinomycetota</taxon>
        <taxon>Actinomycetes</taxon>
        <taxon>Kitasatosporales</taxon>
        <taxon>Streptomycetaceae</taxon>
        <taxon>Streptomyces</taxon>
    </lineage>
</organism>
<dbReference type="SUPFAM" id="SSF48600">
    <property type="entry name" value="Chorismate mutase II"/>
    <property type="match status" value="1"/>
</dbReference>
<dbReference type="InterPro" id="IPR036263">
    <property type="entry name" value="Chorismate_II_sf"/>
</dbReference>
<reference evidence="2 3" key="1">
    <citation type="submission" date="2020-03" db="EMBL/GenBank/DDBJ databases">
        <title>Draft genome of Streptomyces sp. ventii, isolated from the Axial Seamount in the Pacific Ocean, and resequencing of the two type strains Streptomyces lonarensis strain NCL 716 and Streptomyces bohaiensis strain 11A07.</title>
        <authorList>
            <person name="Loughran R.M."/>
            <person name="Pfannmuller K.M."/>
            <person name="Wasson B.J."/>
            <person name="Deadmond M.C."/>
            <person name="Paddock B.E."/>
            <person name="Koyack M.J."/>
            <person name="Gallegos D.A."/>
            <person name="Mitchell E.A."/>
            <person name="Ushijima B."/>
            <person name="Saw J.H."/>
            <person name="Mcphail K.L."/>
            <person name="Videau P."/>
        </authorList>
    </citation>
    <scope>NUCLEOTIDE SEQUENCE [LARGE SCALE GENOMIC DNA]</scope>
    <source>
        <strain evidence="3">5675061</strain>
    </source>
</reference>
<dbReference type="Proteomes" id="UP000746503">
    <property type="component" value="Unassembled WGS sequence"/>
</dbReference>
<dbReference type="InterPro" id="IPR002701">
    <property type="entry name" value="CM_II_prokaryot"/>
</dbReference>
<sequence length="86" mass="9166">MHAHIDALDETIITLVRLRTDACITLAAQRRAAGLPAVELARENAVLARYHAAFGRSGSALGLLLTQRGQQRPPESVFEMGSDGAA</sequence>
<name>A0ABX1AHR0_9ACTN</name>
<dbReference type="Gene3D" id="1.20.59.10">
    <property type="entry name" value="Chorismate mutase"/>
    <property type="match status" value="1"/>
</dbReference>
<accession>A0ABX1AHR0</accession>
<dbReference type="SMART" id="SM00830">
    <property type="entry name" value="CM_2"/>
    <property type="match status" value="1"/>
</dbReference>